<dbReference type="AlphaFoldDB" id="K8PD50"/>
<accession>K8PD50</accession>
<reference evidence="1 2" key="1">
    <citation type="submission" date="2012-04" db="EMBL/GenBank/DDBJ databases">
        <title>The Genome Sequence of Afipia broomeae ATCC 49717.</title>
        <authorList>
            <consortium name="The Broad Institute Genome Sequencing Platform"/>
            <person name="Earl A."/>
            <person name="Ward D."/>
            <person name="Feldgarden M."/>
            <person name="Gevers D."/>
            <person name="Huys G."/>
            <person name="Walker B."/>
            <person name="Young S.K."/>
            <person name="Zeng Q."/>
            <person name="Gargeya S."/>
            <person name="Fitzgerald M."/>
            <person name="Haas B."/>
            <person name="Abouelleil A."/>
            <person name="Alvarado L."/>
            <person name="Arachchi H.M."/>
            <person name="Berlin A."/>
            <person name="Chapman S.B."/>
            <person name="Goldberg J."/>
            <person name="Griggs A."/>
            <person name="Gujja S."/>
            <person name="Hansen M."/>
            <person name="Howarth C."/>
            <person name="Imamovic A."/>
            <person name="Larimer J."/>
            <person name="McCowen C."/>
            <person name="Montmayeur A."/>
            <person name="Murphy C."/>
            <person name="Neiman D."/>
            <person name="Pearson M."/>
            <person name="Priest M."/>
            <person name="Roberts A."/>
            <person name="Saif S."/>
            <person name="Shea T."/>
            <person name="Sisk P."/>
            <person name="Sykes S."/>
            <person name="Wortman J."/>
            <person name="Nusbaum C."/>
            <person name="Birren B."/>
        </authorList>
    </citation>
    <scope>NUCLEOTIDE SEQUENCE [LARGE SCALE GENOMIC DNA]</scope>
    <source>
        <strain evidence="1 2">ATCC 49717</strain>
    </source>
</reference>
<evidence type="ECO:0000313" key="2">
    <source>
        <dbReference type="Proteomes" id="UP000001096"/>
    </source>
</evidence>
<dbReference type="Proteomes" id="UP000001096">
    <property type="component" value="Unassembled WGS sequence"/>
</dbReference>
<comment type="caution">
    <text evidence="1">The sequence shown here is derived from an EMBL/GenBank/DDBJ whole genome shotgun (WGS) entry which is preliminary data.</text>
</comment>
<organism evidence="1 2">
    <name type="scientific">Afipia broomeae ATCC 49717</name>
    <dbReference type="NCBI Taxonomy" id="883078"/>
    <lineage>
        <taxon>Bacteria</taxon>
        <taxon>Pseudomonadati</taxon>
        <taxon>Pseudomonadota</taxon>
        <taxon>Alphaproteobacteria</taxon>
        <taxon>Hyphomicrobiales</taxon>
        <taxon>Nitrobacteraceae</taxon>
        <taxon>Afipia</taxon>
    </lineage>
</organism>
<sequence length="111" mass="12261">MSLPRTRIKMSDADIVSRFERLGYKLAVDQIAFTTESVEDFYNARETLWTGVGTVKIYEEGGMLLVEKAQPRAGQPTRDIAVISLGHARAVMGVLKPDKSAELPRYAGTMA</sequence>
<name>K8PD50_9BRAD</name>
<protein>
    <submittedName>
        <fullName evidence="1">Uncharacterized protein</fullName>
    </submittedName>
</protein>
<evidence type="ECO:0000313" key="1">
    <source>
        <dbReference type="EMBL" id="EKS39481.1"/>
    </source>
</evidence>
<dbReference type="EMBL" id="AGWX01000002">
    <property type="protein sequence ID" value="EKS39481.1"/>
    <property type="molecule type" value="Genomic_DNA"/>
</dbReference>
<gene>
    <name evidence="1" type="ORF">HMPREF9695_01442</name>
</gene>
<dbReference type="PATRIC" id="fig|883078.3.peg.1476"/>
<proteinExistence type="predicted"/>
<dbReference type="RefSeq" id="WP_006020160.1">
    <property type="nucleotide sequence ID" value="NZ_KB375282.1"/>
</dbReference>
<keyword evidence="2" id="KW-1185">Reference proteome</keyword>
<dbReference type="HOGENOM" id="CLU_2152956_0_0_5"/>